<evidence type="ECO:0000313" key="7">
    <source>
        <dbReference type="Proteomes" id="UP001157974"/>
    </source>
</evidence>
<dbReference type="FunFam" id="3.40.50.2000:FF:000010">
    <property type="entry name" value="Alpha,alpha-trehalose-phosphate synthase"/>
    <property type="match status" value="1"/>
</dbReference>
<dbReference type="GO" id="GO:0005829">
    <property type="term" value="C:cytosol"/>
    <property type="evidence" value="ECO:0007669"/>
    <property type="project" value="TreeGrafter"/>
</dbReference>
<keyword evidence="4" id="KW-0808">Transferase</keyword>
<protein>
    <recommendedName>
        <fullName evidence="5">CBM20 domain-containing protein</fullName>
    </recommendedName>
</protein>
<dbReference type="SMART" id="SM01065">
    <property type="entry name" value="CBM_2"/>
    <property type="match status" value="1"/>
</dbReference>
<comment type="similarity">
    <text evidence="1">In the N-terminal section; belongs to the glycosyltransferase 20 family.</text>
</comment>
<dbReference type="InterPro" id="IPR013784">
    <property type="entry name" value="Carb-bd-like_fold"/>
</dbReference>
<gene>
    <name evidence="6" type="ORF">NDN08_003008</name>
</gene>
<comment type="similarity">
    <text evidence="2">In the C-terminal section; belongs to the trehalose phosphatase family.</text>
</comment>
<keyword evidence="3" id="KW-0328">Glycosyltransferase</keyword>
<dbReference type="Gene3D" id="3.30.70.1020">
    <property type="entry name" value="Trehalose-6-phosphate phosphatase related protein, domain 2"/>
    <property type="match status" value="1"/>
</dbReference>
<dbReference type="InterPro" id="IPR001830">
    <property type="entry name" value="Glyco_trans_20"/>
</dbReference>
<sequence>MTQEYTRVTFKVSCTTTDTERVVIAGSDPALGGWDPLRRGVKLTESSDGLWSVSVSLRTGKRYEYKYFIVEKEDSDTATLFSKSPGPQSLRGETFDINRKLTTSGQAMEISDGVFNKSAAGESRIKLIERVLDQAERVLIIALYRLPIISQIDSDGNWSFDWDDDALYSTSVGFRKGISNRKVLWVGILNTSFEVSDDEVPLIRKELFDKFQCYPLFIPKATLTKFYQGFCKGVLWPIFHTVNHVSDQNGHTSEFDDGLWKVYNEVNEIFAKAVIKLYEVGAMIWIHDYHLMVLPGYLRKQLSGAHIGFFLHIPWPSSEAYRILPMREKILAGLLSSSLIGFNLFDYTRHFLSACVRILNVQQESSRGTIGISYGGRHVVIRVSHIGIHPERFSEAISTSSVQEIESRLREKYKGKFVLGGIDDLDFIKGISLKLEAFETLLESIPKYRNEVVLYQVAVPKAARVQERIRDEIRNRVKTINERFGTPDHIPVEYVENDIPFAERVALYRVTDALFLTPIRDGLNLIPYEYLISTEDSGNGQLILSEFIGCSRALSSALRLNPWSPKKLADSIDFVIQRDPQEVKGRHVADTNYVKSHTTEKWIESFLKDLETANEPVQNVLYLGLGLGIGKRLVEFAGYSRLSIAEVLKSYRSSDRRLFLLDYDGTLTSTASSSRMEHAWARPHDKAIGNLQRLAEDRRNTIYILSGRTTEILESNFGDFRAIGVAAEHGFFYREPWDTEWKTQKNVELLDRSWIESVHKIMQSYTRRTDGSYIEVKSVGLVWHYADADPEFGIWQAKEMQQHLRDVLRDTEVEVITGFGWLQVRYRAINKGTMVSRILGSMLQEPSFVLCVGDDRTDEDMFSYLDGHLEPTKSTVFTCTVGIQPSRARYYLRHSDEVVNLLGSLTTNELRSSVSSPEDVKTAIL</sequence>
<dbReference type="InterPro" id="IPR003337">
    <property type="entry name" value="Trehalose_PPase"/>
</dbReference>
<dbReference type="CDD" id="cd01627">
    <property type="entry name" value="HAD_TPP"/>
    <property type="match status" value="1"/>
</dbReference>
<feature type="domain" description="CBM20" evidence="5">
    <location>
        <begin position="1"/>
        <end position="117"/>
    </location>
</feature>
<proteinExistence type="inferred from homology"/>
<dbReference type="SUPFAM" id="SSF56784">
    <property type="entry name" value="HAD-like"/>
    <property type="match status" value="1"/>
</dbReference>
<dbReference type="CDD" id="cd03788">
    <property type="entry name" value="GT20_TPS"/>
    <property type="match status" value="1"/>
</dbReference>
<comment type="caution">
    <text evidence="6">The sequence shown here is derived from an EMBL/GenBank/DDBJ whole genome shotgun (WGS) entry which is preliminary data.</text>
</comment>
<evidence type="ECO:0000259" key="5">
    <source>
        <dbReference type="PROSITE" id="PS51166"/>
    </source>
</evidence>
<dbReference type="FunFam" id="3.40.50.1000:FF:000052">
    <property type="entry name" value="Alpha,alpha-trehalose-phosphate synthase [UDP-forming] 6"/>
    <property type="match status" value="1"/>
</dbReference>
<dbReference type="Gene3D" id="3.40.50.2000">
    <property type="entry name" value="Glycogen Phosphorylase B"/>
    <property type="match status" value="2"/>
</dbReference>
<dbReference type="InterPro" id="IPR013783">
    <property type="entry name" value="Ig-like_fold"/>
</dbReference>
<evidence type="ECO:0000256" key="1">
    <source>
        <dbReference type="ARBA" id="ARBA00005409"/>
    </source>
</evidence>
<dbReference type="FunFam" id="3.30.70.1020:FF:000001">
    <property type="entry name" value="Alpha,alpha-trehalose-phosphate synthase [UDP-forming] 1"/>
    <property type="match status" value="1"/>
</dbReference>
<evidence type="ECO:0000256" key="3">
    <source>
        <dbReference type="ARBA" id="ARBA00022676"/>
    </source>
</evidence>
<dbReference type="Gene3D" id="2.60.40.10">
    <property type="entry name" value="Immunoglobulins"/>
    <property type="match status" value="1"/>
</dbReference>
<dbReference type="SUPFAM" id="SSF53756">
    <property type="entry name" value="UDP-Glycosyltransferase/glycogen phosphorylase"/>
    <property type="match status" value="1"/>
</dbReference>
<dbReference type="InterPro" id="IPR002044">
    <property type="entry name" value="CBM20"/>
</dbReference>
<dbReference type="EMBL" id="JAMWBK010000003">
    <property type="protein sequence ID" value="KAJ8906515.1"/>
    <property type="molecule type" value="Genomic_DNA"/>
</dbReference>
<keyword evidence="7" id="KW-1185">Reference proteome</keyword>
<dbReference type="PROSITE" id="PS51166">
    <property type="entry name" value="CBM20"/>
    <property type="match status" value="1"/>
</dbReference>
<dbReference type="AlphaFoldDB" id="A0AAV8UVB3"/>
<dbReference type="GO" id="GO:0005992">
    <property type="term" value="P:trehalose biosynthetic process"/>
    <property type="evidence" value="ECO:0007669"/>
    <property type="project" value="InterPro"/>
</dbReference>
<dbReference type="PANTHER" id="PTHR10788:SF94">
    <property type="entry name" value="ALPHA,ALPHA-TREHALOSE-PHOSPHATE SYNTHASE [UDP-FORMING] 5"/>
    <property type="match status" value="1"/>
</dbReference>
<name>A0AAV8UVB3_9RHOD</name>
<dbReference type="Proteomes" id="UP001157974">
    <property type="component" value="Unassembled WGS sequence"/>
</dbReference>
<dbReference type="GO" id="GO:2001070">
    <property type="term" value="F:starch binding"/>
    <property type="evidence" value="ECO:0007669"/>
    <property type="project" value="InterPro"/>
</dbReference>
<dbReference type="InterPro" id="IPR006379">
    <property type="entry name" value="HAD-SF_hydro_IIB"/>
</dbReference>
<dbReference type="InterPro" id="IPR023214">
    <property type="entry name" value="HAD_sf"/>
</dbReference>
<reference evidence="6 7" key="1">
    <citation type="journal article" date="2023" name="Nat. Commun.">
        <title>Origin of minicircular mitochondrial genomes in red algae.</title>
        <authorList>
            <person name="Lee Y."/>
            <person name="Cho C.H."/>
            <person name="Lee Y.M."/>
            <person name="Park S.I."/>
            <person name="Yang J.H."/>
            <person name="West J.A."/>
            <person name="Bhattacharya D."/>
            <person name="Yoon H.S."/>
        </authorList>
    </citation>
    <scope>NUCLEOTIDE SEQUENCE [LARGE SCALE GENOMIC DNA]</scope>
    <source>
        <strain evidence="6 7">CCMP1338</strain>
        <tissue evidence="6">Whole cell</tissue>
    </source>
</reference>
<accession>A0AAV8UVB3</accession>
<dbReference type="SUPFAM" id="SSF49452">
    <property type="entry name" value="Starch-binding domain-like"/>
    <property type="match status" value="1"/>
</dbReference>
<dbReference type="CDD" id="cd05467">
    <property type="entry name" value="CBM20"/>
    <property type="match status" value="1"/>
</dbReference>
<dbReference type="PANTHER" id="PTHR10788">
    <property type="entry name" value="TREHALOSE-6-PHOSPHATE SYNTHASE"/>
    <property type="match status" value="1"/>
</dbReference>
<dbReference type="Pfam" id="PF00686">
    <property type="entry name" value="CBM_20"/>
    <property type="match status" value="1"/>
</dbReference>
<dbReference type="GO" id="GO:0004805">
    <property type="term" value="F:trehalose-phosphatase activity"/>
    <property type="evidence" value="ECO:0007669"/>
    <property type="project" value="TreeGrafter"/>
</dbReference>
<organism evidence="6 7">
    <name type="scientific">Rhodosorus marinus</name>
    <dbReference type="NCBI Taxonomy" id="101924"/>
    <lineage>
        <taxon>Eukaryota</taxon>
        <taxon>Rhodophyta</taxon>
        <taxon>Stylonematophyceae</taxon>
        <taxon>Stylonematales</taxon>
        <taxon>Stylonemataceae</taxon>
        <taxon>Rhodosorus</taxon>
    </lineage>
</organism>
<evidence type="ECO:0000313" key="6">
    <source>
        <dbReference type="EMBL" id="KAJ8906515.1"/>
    </source>
</evidence>
<dbReference type="InterPro" id="IPR036412">
    <property type="entry name" value="HAD-like_sf"/>
</dbReference>
<dbReference type="NCBIfam" id="TIGR01484">
    <property type="entry name" value="HAD-SF-IIB"/>
    <property type="match status" value="1"/>
</dbReference>
<evidence type="ECO:0000256" key="4">
    <source>
        <dbReference type="ARBA" id="ARBA00022679"/>
    </source>
</evidence>
<evidence type="ECO:0000256" key="2">
    <source>
        <dbReference type="ARBA" id="ARBA00006330"/>
    </source>
</evidence>
<dbReference type="Pfam" id="PF00982">
    <property type="entry name" value="Glyco_transf_20"/>
    <property type="match status" value="1"/>
</dbReference>
<dbReference type="GO" id="GO:0016757">
    <property type="term" value="F:glycosyltransferase activity"/>
    <property type="evidence" value="ECO:0007669"/>
    <property type="project" value="UniProtKB-KW"/>
</dbReference>
<dbReference type="NCBIfam" id="TIGR00685">
    <property type="entry name" value="T6PP"/>
    <property type="match status" value="1"/>
</dbReference>
<dbReference type="Gene3D" id="3.40.50.1000">
    <property type="entry name" value="HAD superfamily/HAD-like"/>
    <property type="match status" value="1"/>
</dbReference>
<dbReference type="Pfam" id="PF02358">
    <property type="entry name" value="Trehalose_PPase"/>
    <property type="match status" value="1"/>
</dbReference>